<dbReference type="PANTHER" id="PTHR12045">
    <property type="entry name" value="ALLANTOICASE"/>
    <property type="match status" value="1"/>
</dbReference>
<keyword evidence="5" id="KW-1185">Reference proteome</keyword>
<dbReference type="RefSeq" id="WP_203909295.1">
    <property type="nucleotide sequence ID" value="NZ_BONY01000019.1"/>
</dbReference>
<dbReference type="EMBL" id="BONY01000019">
    <property type="protein sequence ID" value="GIH05442.1"/>
    <property type="molecule type" value="Genomic_DNA"/>
</dbReference>
<proteinExistence type="inferred from homology"/>
<dbReference type="PANTHER" id="PTHR12045:SF3">
    <property type="entry name" value="INACTIVE ALLANTOICASE-RELATED"/>
    <property type="match status" value="1"/>
</dbReference>
<comment type="similarity">
    <text evidence="1 2">Belongs to the allantoicase family.</text>
</comment>
<dbReference type="EC" id="3.5.3.4" evidence="2"/>
<dbReference type="NCBIfam" id="TIGR02961">
    <property type="entry name" value="allantoicase"/>
    <property type="match status" value="1"/>
</dbReference>
<protein>
    <recommendedName>
        <fullName evidence="2">Probable allantoicase</fullName>
        <ecNumber evidence="2">3.5.3.4</ecNumber>
    </recommendedName>
    <alternativeName>
        <fullName evidence="2">Allantoate amidinohydrolase</fullName>
    </alternativeName>
</protein>
<organism evidence="4 5">
    <name type="scientific">Rhizocola hellebori</name>
    <dbReference type="NCBI Taxonomy" id="1392758"/>
    <lineage>
        <taxon>Bacteria</taxon>
        <taxon>Bacillati</taxon>
        <taxon>Actinomycetota</taxon>
        <taxon>Actinomycetes</taxon>
        <taxon>Micromonosporales</taxon>
        <taxon>Micromonosporaceae</taxon>
        <taxon>Rhizocola</taxon>
    </lineage>
</organism>
<evidence type="ECO:0000259" key="3">
    <source>
        <dbReference type="Pfam" id="PF03561"/>
    </source>
</evidence>
<feature type="domain" description="Allantoicase" evidence="3">
    <location>
        <begin position="12"/>
        <end position="161"/>
    </location>
</feature>
<dbReference type="GO" id="GO:0004037">
    <property type="term" value="F:allantoicase activity"/>
    <property type="evidence" value="ECO:0007669"/>
    <property type="project" value="UniProtKB-UniRule"/>
</dbReference>
<dbReference type="Proteomes" id="UP000612899">
    <property type="component" value="Unassembled WGS sequence"/>
</dbReference>
<dbReference type="InterPro" id="IPR005164">
    <property type="entry name" value="Allantoicase"/>
</dbReference>
<dbReference type="AlphaFoldDB" id="A0A8J3VGR6"/>
<dbReference type="InterPro" id="IPR015908">
    <property type="entry name" value="Allantoicase_dom"/>
</dbReference>
<dbReference type="UniPathway" id="UPA00395">
    <property type="reaction ID" value="UER00654"/>
</dbReference>
<gene>
    <name evidence="2 4" type="primary">alc</name>
    <name evidence="4" type="ORF">Rhe02_35090</name>
</gene>
<evidence type="ECO:0000256" key="2">
    <source>
        <dbReference type="HAMAP-Rule" id="MF_00813"/>
    </source>
</evidence>
<dbReference type="HAMAP" id="MF_00813">
    <property type="entry name" value="Allantoicase"/>
    <property type="match status" value="1"/>
</dbReference>
<keyword evidence="2" id="KW-0378">Hydrolase</keyword>
<dbReference type="InterPro" id="IPR008979">
    <property type="entry name" value="Galactose-bd-like_sf"/>
</dbReference>
<evidence type="ECO:0000313" key="4">
    <source>
        <dbReference type="EMBL" id="GIH05442.1"/>
    </source>
</evidence>
<dbReference type="GO" id="GO:0006144">
    <property type="term" value="P:purine nucleobase metabolic process"/>
    <property type="evidence" value="ECO:0007669"/>
    <property type="project" value="UniProtKB-KW"/>
</dbReference>
<name>A0A8J3VGR6_9ACTN</name>
<dbReference type="SUPFAM" id="SSF49785">
    <property type="entry name" value="Galactose-binding domain-like"/>
    <property type="match status" value="2"/>
</dbReference>
<keyword evidence="2" id="KW-0659">Purine metabolism</keyword>
<comment type="caution">
    <text evidence="4">The sequence shown here is derived from an EMBL/GenBank/DDBJ whole genome shotgun (WGS) entry which is preliminary data.</text>
</comment>
<comment type="catalytic activity">
    <reaction evidence="2">
        <text>allantoate + H2O = (S)-ureidoglycolate + urea</text>
        <dbReference type="Rhea" id="RHEA:11016"/>
        <dbReference type="ChEBI" id="CHEBI:15377"/>
        <dbReference type="ChEBI" id="CHEBI:16199"/>
        <dbReference type="ChEBI" id="CHEBI:17536"/>
        <dbReference type="ChEBI" id="CHEBI:57296"/>
        <dbReference type="EC" id="3.5.3.4"/>
    </reaction>
</comment>
<dbReference type="PIRSF" id="PIRSF016516">
    <property type="entry name" value="Allantoicase"/>
    <property type="match status" value="1"/>
</dbReference>
<sequence length="316" mass="34319">MSYVDLASRALGGAVVAANDESFCAADHLIDPRAPVFSPQTFDHNGQIYDGWETRRRREPGHDWAIVRLAAPGIVREMVVDTAFFKGNYPPQCSLSAARVQGYRSAAELSDVPWTPLVELAAVKGDTANTFAVNDDATYTHVRLAIHPDGGVARLRVHGEVVPDLELLSLVPSDLAALVNGGRAIGCSDAFFSSPNNMLMPGLARTTGEGWENRRRRDDGHDWALIQLAAPGRLLLAELDTTHFKFNAPGWAELVGHTADGQQATILPKTRLQPDTLHRFRLPSELPAVERVQLNIFPDGGIARLRLIGTPSPAVS</sequence>
<comment type="pathway">
    <text evidence="2">Nitrogen metabolism; (S)-allantoin degradation; (S)-ureidoglycolate from allantoate (aminidohydrolase route): step 1/1.</text>
</comment>
<feature type="domain" description="Allantoicase" evidence="3">
    <location>
        <begin position="181"/>
        <end position="311"/>
    </location>
</feature>
<evidence type="ECO:0000256" key="1">
    <source>
        <dbReference type="ARBA" id="ARBA00009242"/>
    </source>
</evidence>
<dbReference type="Pfam" id="PF03561">
    <property type="entry name" value="Allantoicase"/>
    <property type="match status" value="2"/>
</dbReference>
<dbReference type="GO" id="GO:0000256">
    <property type="term" value="P:allantoin catabolic process"/>
    <property type="evidence" value="ECO:0007669"/>
    <property type="project" value="UniProtKB-UniRule"/>
</dbReference>
<evidence type="ECO:0000313" key="5">
    <source>
        <dbReference type="Proteomes" id="UP000612899"/>
    </source>
</evidence>
<accession>A0A8J3VGR6</accession>
<dbReference type="Gene3D" id="2.60.120.260">
    <property type="entry name" value="Galactose-binding domain-like"/>
    <property type="match status" value="2"/>
</dbReference>
<reference evidence="4" key="1">
    <citation type="submission" date="2021-01" db="EMBL/GenBank/DDBJ databases">
        <title>Whole genome shotgun sequence of Rhizocola hellebori NBRC 109834.</title>
        <authorList>
            <person name="Komaki H."/>
            <person name="Tamura T."/>
        </authorList>
    </citation>
    <scope>NUCLEOTIDE SEQUENCE</scope>
    <source>
        <strain evidence="4">NBRC 109834</strain>
    </source>
</reference>